<evidence type="ECO:0000313" key="4">
    <source>
        <dbReference type="Proteomes" id="UP000241890"/>
    </source>
</evidence>
<keyword evidence="3" id="KW-0418">Kinase</keyword>
<proteinExistence type="predicted"/>
<dbReference type="PANTHER" id="PTHR38737:SF1">
    <property type="entry name" value="ACTIN-FRAGMIN KINASE DDB_G0279609-RELATED"/>
    <property type="match status" value="1"/>
</dbReference>
<dbReference type="Proteomes" id="UP000241890">
    <property type="component" value="Unassembled WGS sequence"/>
</dbReference>
<keyword evidence="4" id="KW-1185">Reference proteome</keyword>
<dbReference type="InterPro" id="IPR037469">
    <property type="entry name" value="Put_AFK"/>
</dbReference>
<accession>A0A2R5G8I5</accession>
<evidence type="ECO:0000256" key="1">
    <source>
        <dbReference type="SAM" id="MobiDB-lite"/>
    </source>
</evidence>
<dbReference type="GO" id="GO:0016301">
    <property type="term" value="F:kinase activity"/>
    <property type="evidence" value="ECO:0007669"/>
    <property type="project" value="UniProtKB-KW"/>
</dbReference>
<protein>
    <submittedName>
        <fullName evidence="3">Actin-fragmin kinase</fullName>
    </submittedName>
</protein>
<organism evidence="3 4">
    <name type="scientific">Hondaea fermentalgiana</name>
    <dbReference type="NCBI Taxonomy" id="2315210"/>
    <lineage>
        <taxon>Eukaryota</taxon>
        <taxon>Sar</taxon>
        <taxon>Stramenopiles</taxon>
        <taxon>Bigyra</taxon>
        <taxon>Labyrinthulomycetes</taxon>
        <taxon>Thraustochytrida</taxon>
        <taxon>Thraustochytriidae</taxon>
        <taxon>Hondaea</taxon>
    </lineage>
</organism>
<dbReference type="InterPro" id="IPR011009">
    <property type="entry name" value="Kinase-like_dom_sf"/>
</dbReference>
<dbReference type="InParanoid" id="A0A2R5G8I5"/>
<dbReference type="OrthoDB" id="17745at2759"/>
<dbReference type="EMBL" id="BEYU01000002">
    <property type="protein sequence ID" value="GBG23994.1"/>
    <property type="molecule type" value="Genomic_DNA"/>
</dbReference>
<dbReference type="InterPro" id="IPR036940">
    <property type="entry name" value="PI3/4_kinase_cat_sf"/>
</dbReference>
<dbReference type="Gene3D" id="1.10.1070.11">
    <property type="entry name" value="Phosphatidylinositol 3-/4-kinase, catalytic domain"/>
    <property type="match status" value="1"/>
</dbReference>
<feature type="compositionally biased region" description="Acidic residues" evidence="1">
    <location>
        <begin position="1"/>
        <end position="10"/>
    </location>
</feature>
<evidence type="ECO:0000313" key="3">
    <source>
        <dbReference type="EMBL" id="GBG23994.1"/>
    </source>
</evidence>
<evidence type="ECO:0000259" key="2">
    <source>
        <dbReference type="Pfam" id="PF09192"/>
    </source>
</evidence>
<dbReference type="PANTHER" id="PTHR38737">
    <property type="entry name" value="ACTIN-FRAGMIN KINASE DDB_G0279609-RELATED"/>
    <property type="match status" value="1"/>
</dbReference>
<feature type="region of interest" description="Disordered" evidence="1">
    <location>
        <begin position="1"/>
        <end position="29"/>
    </location>
</feature>
<gene>
    <name evidence="3" type="ORF">FCC1311_002122</name>
</gene>
<reference evidence="3 4" key="1">
    <citation type="submission" date="2017-12" db="EMBL/GenBank/DDBJ databases">
        <title>Sequencing, de novo assembly and annotation of complete genome of a new Thraustochytrid species, strain FCC1311.</title>
        <authorList>
            <person name="Sedici K."/>
            <person name="Godart F."/>
            <person name="Aiese Cigliano R."/>
            <person name="Sanseverino W."/>
            <person name="Barakat M."/>
            <person name="Ortet P."/>
            <person name="Marechal E."/>
            <person name="Cagnac O."/>
            <person name="Amato A."/>
        </authorList>
    </citation>
    <scope>NUCLEOTIDE SEQUENCE [LARGE SCALE GENOMIC DNA]</scope>
</reference>
<sequence>MSNPESDEDFNSNSNLKKMPKWAVVDTGQPNVRPARELVTEHPRASLDEDGEMDWSRSALLSLDLVDAGRSGVLLVHVEGRGVVVIKATTNPAQELFASLAAPEMGVSVPRCRLVSPGEPEHTAIREHVSALLTPNTYEHGIISWTYLKQNLLLVMELAAGYTVLPQVASGAIGRSALRRIGQVLALDVLLHNGDRIPIGDLWNNNGNLANVMVSNSGDGAIMAVDNVGSSPTNEQLREGFLHRLHSLLESRKSLLRGLETTLGCLGSKVAALEGGEAEQLEVLADGMVQGLERIHTHLTPQRLGELRARVEDMGSNGAVWESSLDSVAVNFMTEVFAIVEEVLATGDLRTSSLSSSPDNVMFQRIEGADGCGAMLQALPVDEQLVVFFDFDRTLTNGFALPTETALEKRVRGGEATVRGLARLHLAQVPLFIVTARPPRELVVLQLAASLRGPQKEIGRFFLPTDAEVSAEEVSFGDVPLARATNARLYASDYQKSMAIAHALDDLFPADEESRISKVTVVFVDDVYMNAHDVGTGTAVALRDAGRTDLADAVSVRSVWWDTFLEETGDAPSMGLVASDNIEKGYPAYSRSVLADFGLTPAEVDRRIEVYAAAERNAGITVAREAPKPPGKLKAATAAQMKLASFLFGGGKKR</sequence>
<dbReference type="AlphaFoldDB" id="A0A2R5G8I5"/>
<dbReference type="Pfam" id="PF09192">
    <property type="entry name" value="Act-Frag_cataly"/>
    <property type="match status" value="1"/>
</dbReference>
<dbReference type="InterPro" id="IPR015275">
    <property type="entry name" value="Actin-fragmin_kin_cat_dom"/>
</dbReference>
<feature type="domain" description="Actin-fragmin kinase catalytic" evidence="2">
    <location>
        <begin position="53"/>
        <end position="218"/>
    </location>
</feature>
<dbReference type="SUPFAM" id="SSF56112">
    <property type="entry name" value="Protein kinase-like (PK-like)"/>
    <property type="match status" value="1"/>
</dbReference>
<comment type="caution">
    <text evidence="3">The sequence shown here is derived from an EMBL/GenBank/DDBJ whole genome shotgun (WGS) entry which is preliminary data.</text>
</comment>
<keyword evidence="3" id="KW-0808">Transferase</keyword>
<dbReference type="Gene3D" id="3.30.1010.10">
    <property type="entry name" value="Phosphatidylinositol 3-kinase Catalytic Subunit, Chain A, domain 4"/>
    <property type="match status" value="1"/>
</dbReference>
<name>A0A2R5G8I5_9STRA</name>